<feature type="transmembrane region" description="Helical" evidence="1">
    <location>
        <begin position="104"/>
        <end position="133"/>
    </location>
</feature>
<keyword evidence="3" id="KW-1185">Reference proteome</keyword>
<keyword evidence="1" id="KW-0472">Membrane</keyword>
<organism evidence="2 3">
    <name type="scientific">Siminovitchia acidinfaciens</name>
    <dbReference type="NCBI Taxonomy" id="2321395"/>
    <lineage>
        <taxon>Bacteria</taxon>
        <taxon>Bacillati</taxon>
        <taxon>Bacillota</taxon>
        <taxon>Bacilli</taxon>
        <taxon>Bacillales</taxon>
        <taxon>Bacillaceae</taxon>
        <taxon>Siminovitchia</taxon>
    </lineage>
</organism>
<keyword evidence="1" id="KW-1133">Transmembrane helix</keyword>
<feature type="transmembrane region" description="Helical" evidence="1">
    <location>
        <begin position="20"/>
        <end position="40"/>
    </location>
</feature>
<evidence type="ECO:0000256" key="1">
    <source>
        <dbReference type="SAM" id="Phobius"/>
    </source>
</evidence>
<proteinExistence type="predicted"/>
<comment type="caution">
    <text evidence="2">The sequence shown here is derived from an EMBL/GenBank/DDBJ whole genome shotgun (WGS) entry which is preliminary data.</text>
</comment>
<accession>A0A429Y028</accession>
<sequence length="249" mass="27150">MSLIEMSLSDVVKRQYEFKVRAFLGVFSSLVGVQLISLLFSLGGVSSVGTGTSSGMSINISYYSADMIVVFTMLWIFITSILITTKAVRYDDFTFVANRLSSNLANILFLLTASAVGGAAAVFAGFLLKIVTFLMGNVQYGMGNSFMEAPAEFFIAVSASILYMILFSAAGYLTGTIVQVNKVFIFVLPALITGFVVYVGIRNEELAKSIFNFIFAESSLWLFAVKTIIISTLFFAGALILSNRMEVRK</sequence>
<gene>
    <name evidence="2" type="ORF">D4T97_012060</name>
</gene>
<dbReference type="RefSeq" id="WP_126050976.1">
    <property type="nucleotide sequence ID" value="NZ_QYTV02000004.1"/>
</dbReference>
<feature type="transmembrane region" description="Helical" evidence="1">
    <location>
        <begin position="221"/>
        <end position="241"/>
    </location>
</feature>
<name>A0A429Y028_9BACI</name>
<feature type="transmembrane region" description="Helical" evidence="1">
    <location>
        <begin position="153"/>
        <end position="174"/>
    </location>
</feature>
<feature type="transmembrane region" description="Helical" evidence="1">
    <location>
        <begin position="60"/>
        <end position="83"/>
    </location>
</feature>
<feature type="transmembrane region" description="Helical" evidence="1">
    <location>
        <begin position="183"/>
        <end position="201"/>
    </location>
</feature>
<reference evidence="2" key="1">
    <citation type="submission" date="2018-12" db="EMBL/GenBank/DDBJ databases">
        <authorList>
            <person name="Sun L."/>
            <person name="Chen Z."/>
        </authorList>
    </citation>
    <scope>NUCLEOTIDE SEQUENCE [LARGE SCALE GENOMIC DNA]</scope>
    <source>
        <strain evidence="2">3-2-2</strain>
    </source>
</reference>
<evidence type="ECO:0000313" key="2">
    <source>
        <dbReference type="EMBL" id="RST74390.1"/>
    </source>
</evidence>
<keyword evidence="1" id="KW-0812">Transmembrane</keyword>
<dbReference type="OrthoDB" id="1795989at2"/>
<dbReference type="Proteomes" id="UP000287156">
    <property type="component" value="Unassembled WGS sequence"/>
</dbReference>
<dbReference type="AlphaFoldDB" id="A0A429Y028"/>
<dbReference type="EMBL" id="QYTV02000004">
    <property type="protein sequence ID" value="RST74390.1"/>
    <property type="molecule type" value="Genomic_DNA"/>
</dbReference>
<evidence type="ECO:0000313" key="3">
    <source>
        <dbReference type="Proteomes" id="UP000287156"/>
    </source>
</evidence>
<protein>
    <submittedName>
        <fullName evidence="2">Uncharacterized protein</fullName>
    </submittedName>
</protein>